<protein>
    <submittedName>
        <fullName evidence="1">Uncharacterized protein</fullName>
    </submittedName>
</protein>
<organism evidence="1 2">
    <name type="scientific">Flavimaribacter sediminis</name>
    <dbReference type="NCBI Taxonomy" id="2865987"/>
    <lineage>
        <taxon>Bacteria</taxon>
        <taxon>Pseudomonadati</taxon>
        <taxon>Pseudomonadota</taxon>
        <taxon>Alphaproteobacteria</taxon>
        <taxon>Hyphomicrobiales</taxon>
        <taxon>Rhizobiaceae</taxon>
        <taxon>Flavimaribacter</taxon>
    </lineage>
</organism>
<dbReference type="RefSeq" id="WP_220230440.1">
    <property type="nucleotide sequence ID" value="NZ_JAICBX010000004.1"/>
</dbReference>
<sequence>MNDLYRNPEISDQMQARLLEISIEPGETIGAPVVGRDPEADAWALQNKSADSDLPDAEFLEEHKGNRVFALLDLSDGIPNYSNAGAYDGIDRCSFRGSFLEDCEDIIGSDLLKKAWTDVMRPEDANDYGNQLLEAAEQFRNSGERRQLSSGFLAKMFGRRKRAQIANMPDEEKLEVIESAGKWYRYWGGRGHPIWAFY</sequence>
<dbReference type="AlphaFoldDB" id="A0AAE2ZPA0"/>
<gene>
    <name evidence="1" type="ORF">K1W69_21230</name>
</gene>
<accession>A0AAE2ZPA0</accession>
<evidence type="ECO:0000313" key="1">
    <source>
        <dbReference type="EMBL" id="MBW8639731.1"/>
    </source>
</evidence>
<keyword evidence="2" id="KW-1185">Reference proteome</keyword>
<name>A0AAE2ZPA0_9HYPH</name>
<dbReference type="EMBL" id="JAICBX010000004">
    <property type="protein sequence ID" value="MBW8639731.1"/>
    <property type="molecule type" value="Genomic_DNA"/>
</dbReference>
<evidence type="ECO:0000313" key="2">
    <source>
        <dbReference type="Proteomes" id="UP001196509"/>
    </source>
</evidence>
<comment type="caution">
    <text evidence="1">The sequence shown here is derived from an EMBL/GenBank/DDBJ whole genome shotgun (WGS) entry which is preliminary data.</text>
</comment>
<proteinExistence type="predicted"/>
<dbReference type="Proteomes" id="UP001196509">
    <property type="component" value="Unassembled WGS sequence"/>
</dbReference>
<reference evidence="1" key="1">
    <citation type="submission" date="2021-08" db="EMBL/GenBank/DDBJ databases">
        <title>Hoeflea bacterium WL0058 sp. nov., isolated from the sediment.</title>
        <authorList>
            <person name="Wang L."/>
            <person name="Zhang D."/>
        </authorList>
    </citation>
    <scope>NUCLEOTIDE SEQUENCE</scope>
    <source>
        <strain evidence="1">WL0058</strain>
    </source>
</reference>